<evidence type="ECO:0000313" key="10">
    <source>
        <dbReference type="EMBL" id="KNB73804.1"/>
    </source>
</evidence>
<gene>
    <name evidence="10" type="ORF">ADS79_07690</name>
    <name evidence="9" type="ORF">BRE01_48320</name>
</gene>
<keyword evidence="4 10" id="KW-0418">Kinase</keyword>
<dbReference type="InterPro" id="IPR016120">
    <property type="entry name" value="Sig_transdc_His_kin_SpoOB"/>
</dbReference>
<dbReference type="InterPro" id="IPR036890">
    <property type="entry name" value="HATPase_C_sf"/>
</dbReference>
<reference evidence="11" key="1">
    <citation type="submission" date="2015-07" db="EMBL/GenBank/DDBJ databases">
        <title>Genome sequencing project for genomic taxonomy and phylogenomics of Bacillus-like bacteria.</title>
        <authorList>
            <person name="Liu B."/>
            <person name="Wang J."/>
            <person name="Zhu Y."/>
            <person name="Liu G."/>
            <person name="Chen Q."/>
            <person name="Chen Z."/>
            <person name="Lan J."/>
            <person name="Che J."/>
            <person name="Ge C."/>
            <person name="Shi H."/>
            <person name="Pan Z."/>
            <person name="Liu X."/>
        </authorList>
    </citation>
    <scope>NUCLEOTIDE SEQUENCE [LARGE SCALE GENOMIC DNA]</scope>
    <source>
        <strain evidence="11">DSM 9887</strain>
    </source>
</reference>
<evidence type="ECO:0000256" key="2">
    <source>
        <dbReference type="ARBA" id="ARBA00022679"/>
    </source>
</evidence>
<keyword evidence="2" id="KW-0808">Transferase</keyword>
<evidence type="ECO:0000256" key="1">
    <source>
        <dbReference type="ARBA" id="ARBA00022553"/>
    </source>
</evidence>
<dbReference type="GO" id="GO:0005524">
    <property type="term" value="F:ATP binding"/>
    <property type="evidence" value="ECO:0007669"/>
    <property type="project" value="UniProtKB-KW"/>
</dbReference>
<dbReference type="Gene3D" id="1.10.287.130">
    <property type="match status" value="1"/>
</dbReference>
<keyword evidence="7" id="KW-0812">Transmembrane</keyword>
<keyword evidence="12" id="KW-1185">Reference proteome</keyword>
<evidence type="ECO:0000259" key="8">
    <source>
        <dbReference type="PROSITE" id="PS50109"/>
    </source>
</evidence>
<evidence type="ECO:0000256" key="5">
    <source>
        <dbReference type="ARBA" id="ARBA00022840"/>
    </source>
</evidence>
<feature type="transmembrane region" description="Helical" evidence="7">
    <location>
        <begin position="202"/>
        <end position="223"/>
    </location>
</feature>
<dbReference type="InterPro" id="IPR003594">
    <property type="entry name" value="HATPase_dom"/>
</dbReference>
<dbReference type="Pfam" id="PF14689">
    <property type="entry name" value="SPOB_a"/>
    <property type="match status" value="1"/>
</dbReference>
<sequence>MATIHYKNPRVLIILLISGILFFVMTCISIAASYYNTIQAVRLSVANQSMKAATSVAGNLDVATYQAFLAHPVKENAAYEQIKKQLEDMRDQLGVLHLYTLRVNDDNQGAKVMIGAFPPDSKVESTIGDPCHVYPEQIVSIMNGQTYYSAIIHDPLFGVYMSAGAPLHDSNGKVIGIIGVDTDMEQVDGIGSEVVRRSIPIFIFQGIFVIVLVLVILGLQCWYRRELRKAIGETEETYQDELRSVISSMRSIRHDFVNHMQVLYGLIECGYFDKARDYVQSLMKETKLLDLTVRIGNPALMVLFHTKWEQAKSRKIVMQFAECPDTFEQIPSIDLIKILSNLIDNAIDAAAVSSGEKRISIACRKEKKKYVFEVENTGQEILPEQREQLFVNGYSTKESTGDAQRGTGLYIVNDVVHKHKGTIEIESNQGVTRFTVHLPVK</sequence>
<keyword evidence="7" id="KW-0472">Membrane</keyword>
<dbReference type="SUPFAM" id="SSF103190">
    <property type="entry name" value="Sensory domain-like"/>
    <property type="match status" value="1"/>
</dbReference>
<dbReference type="InterPro" id="IPR005467">
    <property type="entry name" value="His_kinase_dom"/>
</dbReference>
<dbReference type="PROSITE" id="PS50109">
    <property type="entry name" value="HIS_KIN"/>
    <property type="match status" value="1"/>
</dbReference>
<keyword evidence="6" id="KW-0902">Two-component regulatory system</keyword>
<reference evidence="9 12" key="3">
    <citation type="submission" date="2019-06" db="EMBL/GenBank/DDBJ databases">
        <title>Whole genome shotgun sequence of Brevibacillus reuszeri NBRC 15719.</title>
        <authorList>
            <person name="Hosoyama A."/>
            <person name="Uohara A."/>
            <person name="Ohji S."/>
            <person name="Ichikawa N."/>
        </authorList>
    </citation>
    <scope>NUCLEOTIDE SEQUENCE [LARGE SCALE GENOMIC DNA]</scope>
    <source>
        <strain evidence="9 12">NBRC 15719</strain>
    </source>
</reference>
<dbReference type="STRING" id="54915.ADS79_07690"/>
<keyword evidence="1" id="KW-0597">Phosphoprotein</keyword>
<dbReference type="EMBL" id="BJON01000019">
    <property type="protein sequence ID" value="GED71130.1"/>
    <property type="molecule type" value="Genomic_DNA"/>
</dbReference>
<keyword evidence="7" id="KW-1133">Transmembrane helix</keyword>
<protein>
    <submittedName>
        <fullName evidence="10">Histidine kinase</fullName>
    </submittedName>
</protein>
<accession>A0A0K9YYN0</accession>
<reference evidence="10" key="2">
    <citation type="submission" date="2015-07" db="EMBL/GenBank/DDBJ databases">
        <title>MeaNS - Measles Nucleotide Surveillance Program.</title>
        <authorList>
            <person name="Tran T."/>
            <person name="Druce J."/>
        </authorList>
    </citation>
    <scope>NUCLEOTIDE SEQUENCE</scope>
    <source>
        <strain evidence="10">DSM 9887</strain>
    </source>
</reference>
<dbReference type="OrthoDB" id="3173688at2"/>
<evidence type="ECO:0000256" key="4">
    <source>
        <dbReference type="ARBA" id="ARBA00022777"/>
    </source>
</evidence>
<dbReference type="PANTHER" id="PTHR40448">
    <property type="entry name" value="TWO-COMPONENT SENSOR HISTIDINE KINASE"/>
    <property type="match status" value="1"/>
</dbReference>
<dbReference type="GO" id="GO:0000155">
    <property type="term" value="F:phosphorelay sensor kinase activity"/>
    <property type="evidence" value="ECO:0007669"/>
    <property type="project" value="InterPro"/>
</dbReference>
<dbReference type="Gene3D" id="3.30.565.10">
    <property type="entry name" value="Histidine kinase-like ATPase, C-terminal domain"/>
    <property type="match status" value="1"/>
</dbReference>
<proteinExistence type="predicted"/>
<dbReference type="RefSeq" id="WP_049737815.1">
    <property type="nucleotide sequence ID" value="NZ_BJON01000019.1"/>
</dbReference>
<feature type="domain" description="Histidine kinase" evidence="8">
    <location>
        <begin position="335"/>
        <end position="441"/>
    </location>
</feature>
<dbReference type="InterPro" id="IPR039506">
    <property type="entry name" value="SPOB_a"/>
</dbReference>
<comment type="caution">
    <text evidence="10">The sequence shown here is derived from an EMBL/GenBank/DDBJ whole genome shotgun (WGS) entry which is preliminary data.</text>
</comment>
<dbReference type="CDD" id="cd18773">
    <property type="entry name" value="PDC1_HK_sensor"/>
    <property type="match status" value="1"/>
</dbReference>
<keyword evidence="3" id="KW-0547">Nucleotide-binding</keyword>
<dbReference type="SUPFAM" id="SSF55890">
    <property type="entry name" value="Sporulation response regulatory protein Spo0B"/>
    <property type="match status" value="1"/>
</dbReference>
<name>A0A0K9YYN0_9BACL</name>
<dbReference type="SMART" id="SM00387">
    <property type="entry name" value="HATPase_c"/>
    <property type="match status" value="1"/>
</dbReference>
<dbReference type="EMBL" id="LGIQ01000005">
    <property type="protein sequence ID" value="KNB73804.1"/>
    <property type="molecule type" value="Genomic_DNA"/>
</dbReference>
<evidence type="ECO:0000256" key="6">
    <source>
        <dbReference type="ARBA" id="ARBA00023012"/>
    </source>
</evidence>
<evidence type="ECO:0000313" key="9">
    <source>
        <dbReference type="EMBL" id="GED71130.1"/>
    </source>
</evidence>
<dbReference type="Proteomes" id="UP000036834">
    <property type="component" value="Unassembled WGS sequence"/>
</dbReference>
<organism evidence="10 11">
    <name type="scientific">Brevibacillus reuszeri</name>
    <dbReference type="NCBI Taxonomy" id="54915"/>
    <lineage>
        <taxon>Bacteria</taxon>
        <taxon>Bacillati</taxon>
        <taxon>Bacillota</taxon>
        <taxon>Bacilli</taxon>
        <taxon>Bacillales</taxon>
        <taxon>Paenibacillaceae</taxon>
        <taxon>Brevibacillus</taxon>
    </lineage>
</organism>
<dbReference type="GO" id="GO:0042802">
    <property type="term" value="F:identical protein binding"/>
    <property type="evidence" value="ECO:0007669"/>
    <property type="project" value="TreeGrafter"/>
</dbReference>
<dbReference type="AlphaFoldDB" id="A0A0K9YYN0"/>
<evidence type="ECO:0000256" key="3">
    <source>
        <dbReference type="ARBA" id="ARBA00022741"/>
    </source>
</evidence>
<dbReference type="Proteomes" id="UP000319578">
    <property type="component" value="Unassembled WGS sequence"/>
</dbReference>
<evidence type="ECO:0000313" key="11">
    <source>
        <dbReference type="Proteomes" id="UP000036834"/>
    </source>
</evidence>
<keyword evidence="5" id="KW-0067">ATP-binding</keyword>
<evidence type="ECO:0000256" key="7">
    <source>
        <dbReference type="SAM" id="Phobius"/>
    </source>
</evidence>
<dbReference type="PATRIC" id="fig|54915.3.peg.6975"/>
<evidence type="ECO:0000313" key="12">
    <source>
        <dbReference type="Proteomes" id="UP000319578"/>
    </source>
</evidence>
<dbReference type="PANTHER" id="PTHR40448:SF1">
    <property type="entry name" value="TWO-COMPONENT SENSOR HISTIDINE KINASE"/>
    <property type="match status" value="1"/>
</dbReference>
<feature type="transmembrane region" description="Helical" evidence="7">
    <location>
        <begin position="12"/>
        <end position="35"/>
    </location>
</feature>
<dbReference type="InterPro" id="IPR029151">
    <property type="entry name" value="Sensor-like_sf"/>
</dbReference>
<dbReference type="Pfam" id="PF02518">
    <property type="entry name" value="HATPase_c"/>
    <property type="match status" value="1"/>
</dbReference>
<dbReference type="SUPFAM" id="SSF55874">
    <property type="entry name" value="ATPase domain of HSP90 chaperone/DNA topoisomerase II/histidine kinase"/>
    <property type="match status" value="1"/>
</dbReference>